<protein>
    <recommendedName>
        <fullName evidence="13">Lariat debranching enzyme C-terminal domain-containing protein</fullName>
    </recommendedName>
</protein>
<evidence type="ECO:0000256" key="9">
    <source>
        <dbReference type="ARBA" id="ARBA00022833"/>
    </source>
</evidence>
<evidence type="ECO:0000256" key="4">
    <source>
        <dbReference type="ARBA" id="ARBA00004123"/>
    </source>
</evidence>
<dbReference type="GO" id="GO:0005634">
    <property type="term" value="C:nucleus"/>
    <property type="evidence" value="ECO:0007669"/>
    <property type="project" value="UniProtKB-SubCell"/>
</dbReference>
<evidence type="ECO:0000256" key="5">
    <source>
        <dbReference type="ARBA" id="ARBA00006045"/>
    </source>
</evidence>
<evidence type="ECO:0000256" key="8">
    <source>
        <dbReference type="ARBA" id="ARBA00022801"/>
    </source>
</evidence>
<gene>
    <name evidence="14" type="ORF">NADFUDRAFT_46612</name>
</gene>
<dbReference type="GO" id="GO:0008419">
    <property type="term" value="F:RNA lariat debranching enzyme activity"/>
    <property type="evidence" value="ECO:0007669"/>
    <property type="project" value="EnsemblFungi"/>
</dbReference>
<dbReference type="InterPro" id="IPR007708">
    <property type="entry name" value="DBR1_C"/>
</dbReference>
<comment type="cofactor">
    <cofactor evidence="3">
        <name>Fe(2+)</name>
        <dbReference type="ChEBI" id="CHEBI:29033"/>
    </cofactor>
</comment>
<name>A0A1E3PMA9_9ASCO</name>
<dbReference type="SMART" id="SM01124">
    <property type="entry name" value="DBR1"/>
    <property type="match status" value="1"/>
</dbReference>
<keyword evidence="11" id="KW-0464">Manganese</keyword>
<keyword evidence="10" id="KW-0408">Iron</keyword>
<comment type="similarity">
    <text evidence="5">Belongs to the lariat debranching enzyme family.</text>
</comment>
<dbReference type="OrthoDB" id="407609at2759"/>
<dbReference type="STRING" id="857566.A0A1E3PMA9"/>
<keyword evidence="6" id="KW-0507">mRNA processing</keyword>
<dbReference type="Gene3D" id="3.60.21.10">
    <property type="match status" value="1"/>
</dbReference>
<feature type="domain" description="Lariat debranching enzyme C-terminal" evidence="13">
    <location>
        <begin position="346"/>
        <end position="499"/>
    </location>
</feature>
<evidence type="ECO:0000256" key="10">
    <source>
        <dbReference type="ARBA" id="ARBA00023004"/>
    </source>
</evidence>
<evidence type="ECO:0000259" key="13">
    <source>
        <dbReference type="SMART" id="SM01124"/>
    </source>
</evidence>
<dbReference type="Pfam" id="PF00149">
    <property type="entry name" value="Metallophos"/>
    <property type="match status" value="1"/>
</dbReference>
<dbReference type="GO" id="GO:0045292">
    <property type="term" value="P:mRNA cis splicing, via spliceosome"/>
    <property type="evidence" value="ECO:0007669"/>
    <property type="project" value="EnsemblFungi"/>
</dbReference>
<evidence type="ECO:0000256" key="2">
    <source>
        <dbReference type="ARBA" id="ARBA00001947"/>
    </source>
</evidence>
<keyword evidence="7" id="KW-0479">Metal-binding</keyword>
<evidence type="ECO:0000313" key="14">
    <source>
        <dbReference type="EMBL" id="ODQ66072.1"/>
    </source>
</evidence>
<keyword evidence="12" id="KW-0539">Nucleus</keyword>
<evidence type="ECO:0000256" key="7">
    <source>
        <dbReference type="ARBA" id="ARBA00022723"/>
    </source>
</evidence>
<dbReference type="Pfam" id="PF05011">
    <property type="entry name" value="DBR1"/>
    <property type="match status" value="1"/>
</dbReference>
<keyword evidence="15" id="KW-1185">Reference proteome</keyword>
<reference evidence="14 15" key="1">
    <citation type="journal article" date="2016" name="Proc. Natl. Acad. Sci. U.S.A.">
        <title>Comparative genomics of biotechnologically important yeasts.</title>
        <authorList>
            <person name="Riley R."/>
            <person name="Haridas S."/>
            <person name="Wolfe K.H."/>
            <person name="Lopes M.R."/>
            <person name="Hittinger C.T."/>
            <person name="Goeker M."/>
            <person name="Salamov A.A."/>
            <person name="Wisecaver J.H."/>
            <person name="Long T.M."/>
            <person name="Calvey C.H."/>
            <person name="Aerts A.L."/>
            <person name="Barry K.W."/>
            <person name="Choi C."/>
            <person name="Clum A."/>
            <person name="Coughlan A.Y."/>
            <person name="Deshpande S."/>
            <person name="Douglass A.P."/>
            <person name="Hanson S.J."/>
            <person name="Klenk H.-P."/>
            <person name="LaButti K.M."/>
            <person name="Lapidus A."/>
            <person name="Lindquist E.A."/>
            <person name="Lipzen A.M."/>
            <person name="Meier-Kolthoff J.P."/>
            <person name="Ohm R.A."/>
            <person name="Otillar R.P."/>
            <person name="Pangilinan J.L."/>
            <person name="Peng Y."/>
            <person name="Rokas A."/>
            <person name="Rosa C.A."/>
            <person name="Scheuner C."/>
            <person name="Sibirny A.A."/>
            <person name="Slot J.C."/>
            <person name="Stielow J.B."/>
            <person name="Sun H."/>
            <person name="Kurtzman C.P."/>
            <person name="Blackwell M."/>
            <person name="Grigoriev I.V."/>
            <person name="Jeffries T.W."/>
        </authorList>
    </citation>
    <scope>NUCLEOTIDE SEQUENCE [LARGE SCALE GENOMIC DNA]</scope>
    <source>
        <strain evidence="14 15">DSM 6958</strain>
    </source>
</reference>
<comment type="cofactor">
    <cofactor evidence="2">
        <name>Zn(2+)</name>
        <dbReference type="ChEBI" id="CHEBI:29105"/>
    </cofactor>
</comment>
<comment type="cofactor">
    <cofactor evidence="1">
        <name>Mn(2+)</name>
        <dbReference type="ChEBI" id="CHEBI:29035"/>
    </cofactor>
</comment>
<dbReference type="AlphaFoldDB" id="A0A1E3PMA9"/>
<dbReference type="Proteomes" id="UP000095009">
    <property type="component" value="Unassembled WGS sequence"/>
</dbReference>
<dbReference type="InterPro" id="IPR029052">
    <property type="entry name" value="Metallo-depent_PP-like"/>
</dbReference>
<dbReference type="FunFam" id="3.60.21.10:FF:000035">
    <property type="entry name" value="Lariat debranching enzyme"/>
    <property type="match status" value="1"/>
</dbReference>
<dbReference type="PANTHER" id="PTHR12849:SF0">
    <property type="entry name" value="LARIAT DEBRANCHING ENZYME"/>
    <property type="match status" value="1"/>
</dbReference>
<dbReference type="PANTHER" id="PTHR12849">
    <property type="entry name" value="RNA LARIAT DEBRANCHING ENZYME"/>
    <property type="match status" value="1"/>
</dbReference>
<dbReference type="EMBL" id="KV454409">
    <property type="protein sequence ID" value="ODQ66072.1"/>
    <property type="molecule type" value="Genomic_DNA"/>
</dbReference>
<comment type="subcellular location">
    <subcellularLocation>
        <location evidence="4">Nucleus</location>
    </subcellularLocation>
</comment>
<organism evidence="14 15">
    <name type="scientific">Nadsonia fulvescens var. elongata DSM 6958</name>
    <dbReference type="NCBI Taxonomy" id="857566"/>
    <lineage>
        <taxon>Eukaryota</taxon>
        <taxon>Fungi</taxon>
        <taxon>Dikarya</taxon>
        <taxon>Ascomycota</taxon>
        <taxon>Saccharomycotina</taxon>
        <taxon>Dipodascomycetes</taxon>
        <taxon>Dipodascales</taxon>
        <taxon>Dipodascales incertae sedis</taxon>
        <taxon>Nadsonia</taxon>
    </lineage>
</organism>
<evidence type="ECO:0000256" key="3">
    <source>
        <dbReference type="ARBA" id="ARBA00001954"/>
    </source>
</evidence>
<keyword evidence="9" id="KW-0862">Zinc</keyword>
<dbReference type="GO" id="GO:0046872">
    <property type="term" value="F:metal ion binding"/>
    <property type="evidence" value="ECO:0007669"/>
    <property type="project" value="UniProtKB-KW"/>
</dbReference>
<evidence type="ECO:0000256" key="12">
    <source>
        <dbReference type="ARBA" id="ARBA00023242"/>
    </source>
</evidence>
<keyword evidence="8" id="KW-0378">Hydrolase</keyword>
<sequence>MSGHNNVNIVVEGCCHGEFSRIYDEIENRKMPCDLLIVCGDLQTFRNELDMKCTSIPPKYQQLGTFHEYYSGTRIAPFLTVVIGGNHESSNYLQELDYGGWLAPNIFYLGAAGVINFRHLRIAGISGIYKAHDYHKGHFEKMPYDNRMLKSAYHVRHFDMFRLAQIKGGIDIMISHDWPAGIEQHGNLEHLLKVKKHFKEDVRKGELGSKPGWDLLMEMKPKYWFSGHLHVRFDATISHECPASTTNAFHYTKENNNKINENEIVLDINSCEEKCKTSKVNSNEIDLDIDSDNNDTPVIISNSNEIDLTLAFDSEDSKPVASGLTNKNEIDLDISDSDEESNVTPTQSIVELRNKSTGTRFLALDKCLPRRKFLEAISIPVPLDSSEPSRKSDKLYYDPEWLAITRVLNNYYSDQYRPTPLPTRPLEQVALDTDIQKEKKWVEQNIVAKNLLEIPDNFVHTAPIVEDMTDRVKPDNYPLQYDNPQTVEFCKLIKIQNKQKSKIKCNANK</sequence>
<evidence type="ECO:0000313" key="15">
    <source>
        <dbReference type="Proteomes" id="UP000095009"/>
    </source>
</evidence>
<proteinExistence type="inferred from homology"/>
<dbReference type="SUPFAM" id="SSF56300">
    <property type="entry name" value="Metallo-dependent phosphatases"/>
    <property type="match status" value="1"/>
</dbReference>
<evidence type="ECO:0000256" key="1">
    <source>
        <dbReference type="ARBA" id="ARBA00001936"/>
    </source>
</evidence>
<dbReference type="CDD" id="cd00844">
    <property type="entry name" value="MPP_Dbr1_N"/>
    <property type="match status" value="1"/>
</dbReference>
<evidence type="ECO:0000256" key="6">
    <source>
        <dbReference type="ARBA" id="ARBA00022664"/>
    </source>
</evidence>
<accession>A0A1E3PMA9</accession>
<dbReference type="InterPro" id="IPR004843">
    <property type="entry name" value="Calcineurin-like_PHP"/>
</dbReference>
<dbReference type="InterPro" id="IPR041816">
    <property type="entry name" value="Dbr1_N"/>
</dbReference>
<evidence type="ECO:0000256" key="11">
    <source>
        <dbReference type="ARBA" id="ARBA00023211"/>
    </source>
</evidence>